<dbReference type="EMBL" id="JNVC02000001">
    <property type="protein sequence ID" value="KEZ54283.1"/>
    <property type="molecule type" value="Genomic_DNA"/>
</dbReference>
<dbReference type="GO" id="GO:0005829">
    <property type="term" value="C:cytosol"/>
    <property type="evidence" value="ECO:0007669"/>
    <property type="project" value="TreeGrafter"/>
</dbReference>
<dbReference type="InterPro" id="IPR036847">
    <property type="entry name" value="RimP_C_sf"/>
</dbReference>
<reference evidence="6 7" key="1">
    <citation type="journal article" date="2005" name="Int. J. Syst. Evol. Microbiol.">
        <title>Bacillus cibi sp. nov., isolated from jeotgal, a traditional Korean fermented seafood.</title>
        <authorList>
            <person name="Yoon J.H."/>
            <person name="Lee C.H."/>
            <person name="Oh T.K."/>
        </authorList>
    </citation>
    <scope>NUCLEOTIDE SEQUENCE [LARGE SCALE GENOMIC DNA]</scope>
    <source>
        <strain evidence="6 7">DSM 16189</strain>
    </source>
</reference>
<dbReference type="InterPro" id="IPR028998">
    <property type="entry name" value="RimP_C"/>
</dbReference>
<proteinExistence type="inferred from homology"/>
<dbReference type="InterPro" id="IPR028989">
    <property type="entry name" value="RimP_N"/>
</dbReference>
<name>A0A084H3X1_METID</name>
<dbReference type="Gene3D" id="3.30.300.70">
    <property type="entry name" value="RimP-like superfamily, N-terminal"/>
    <property type="match status" value="1"/>
</dbReference>
<dbReference type="RefSeq" id="WP_029281263.1">
    <property type="nucleotide sequence ID" value="NZ_CANLZQ010000006.1"/>
</dbReference>
<dbReference type="AlphaFoldDB" id="A0A084H3X1"/>
<evidence type="ECO:0000259" key="5">
    <source>
        <dbReference type="Pfam" id="PF17384"/>
    </source>
</evidence>
<dbReference type="HAMAP" id="MF_01077">
    <property type="entry name" value="RimP"/>
    <property type="match status" value="1"/>
</dbReference>
<dbReference type="Gene3D" id="2.30.30.180">
    <property type="entry name" value="Ribosome maturation factor RimP, C-terminal domain"/>
    <property type="match status" value="1"/>
</dbReference>
<dbReference type="PANTHER" id="PTHR33867:SF1">
    <property type="entry name" value="RIBOSOME MATURATION FACTOR RIMP"/>
    <property type="match status" value="1"/>
</dbReference>
<sequence>MSKKVTEIVAELVTPILDELTLELVDIEFVKEGKEWFLRVFIDSSDGIDIEHCAIVSEKLSEKLDETDPIEQNYFLEVSSPGAERPLKKEADFEKSIGKNVYIKTYEPFEGSKVFEGELTGFDGEHVVVTVTIKTRKKQIQIPYEKVASARLAVTFN</sequence>
<dbReference type="FunFam" id="3.30.300.70:FF:000001">
    <property type="entry name" value="Ribosome maturation factor RimP"/>
    <property type="match status" value="1"/>
</dbReference>
<keyword evidence="1 3" id="KW-0963">Cytoplasm</keyword>
<dbReference type="GO" id="GO:0000028">
    <property type="term" value="P:ribosomal small subunit assembly"/>
    <property type="evidence" value="ECO:0007669"/>
    <property type="project" value="TreeGrafter"/>
</dbReference>
<feature type="domain" description="Ribosome maturation factor RimP C-terminal" evidence="5">
    <location>
        <begin position="87"/>
        <end position="156"/>
    </location>
</feature>
<dbReference type="InterPro" id="IPR035956">
    <property type="entry name" value="RimP_N_sf"/>
</dbReference>
<dbReference type="Pfam" id="PF17384">
    <property type="entry name" value="DUF150_C"/>
    <property type="match status" value="1"/>
</dbReference>
<feature type="domain" description="Ribosome maturation factor RimP N-terminal" evidence="4">
    <location>
        <begin position="12"/>
        <end position="84"/>
    </location>
</feature>
<organism evidence="6 7">
    <name type="scientific">Metabacillus indicus</name>
    <name type="common">Bacillus indicus</name>
    <dbReference type="NCBI Taxonomy" id="246786"/>
    <lineage>
        <taxon>Bacteria</taxon>
        <taxon>Bacillati</taxon>
        <taxon>Bacillota</taxon>
        <taxon>Bacilli</taxon>
        <taxon>Bacillales</taxon>
        <taxon>Bacillaceae</taxon>
        <taxon>Metabacillus</taxon>
    </lineage>
</organism>
<keyword evidence="2 3" id="KW-0690">Ribosome biogenesis</keyword>
<protein>
    <recommendedName>
        <fullName evidence="3">Ribosome maturation factor RimP</fullName>
    </recommendedName>
</protein>
<evidence type="ECO:0000259" key="4">
    <source>
        <dbReference type="Pfam" id="PF02576"/>
    </source>
</evidence>
<evidence type="ECO:0000313" key="6">
    <source>
        <dbReference type="EMBL" id="KEZ54283.1"/>
    </source>
</evidence>
<evidence type="ECO:0000256" key="2">
    <source>
        <dbReference type="ARBA" id="ARBA00022517"/>
    </source>
</evidence>
<dbReference type="InterPro" id="IPR003728">
    <property type="entry name" value="Ribosome_maturation_RimP"/>
</dbReference>
<accession>A0A084H3X1</accession>
<evidence type="ECO:0000256" key="3">
    <source>
        <dbReference type="HAMAP-Rule" id="MF_01077"/>
    </source>
</evidence>
<dbReference type="GO" id="GO:0006412">
    <property type="term" value="P:translation"/>
    <property type="evidence" value="ECO:0007669"/>
    <property type="project" value="TreeGrafter"/>
</dbReference>
<dbReference type="STRING" id="246786.GS18_0204980"/>
<dbReference type="OrthoDB" id="9805006at2"/>
<dbReference type="NCBIfam" id="NF000928">
    <property type="entry name" value="PRK00092.1-2"/>
    <property type="match status" value="1"/>
</dbReference>
<comment type="function">
    <text evidence="3">Required for maturation of 30S ribosomal subunits.</text>
</comment>
<dbReference type="Proteomes" id="UP000028549">
    <property type="component" value="Unassembled WGS sequence"/>
</dbReference>
<dbReference type="SUPFAM" id="SSF74942">
    <property type="entry name" value="YhbC-like, C-terminal domain"/>
    <property type="match status" value="1"/>
</dbReference>
<evidence type="ECO:0000256" key="1">
    <source>
        <dbReference type="ARBA" id="ARBA00022490"/>
    </source>
</evidence>
<dbReference type="CDD" id="cd01734">
    <property type="entry name" value="YlxS_C"/>
    <property type="match status" value="1"/>
</dbReference>
<comment type="subcellular location">
    <subcellularLocation>
        <location evidence="3">Cytoplasm</location>
    </subcellularLocation>
</comment>
<dbReference type="SUPFAM" id="SSF75420">
    <property type="entry name" value="YhbC-like, N-terminal domain"/>
    <property type="match status" value="1"/>
</dbReference>
<dbReference type="PANTHER" id="PTHR33867">
    <property type="entry name" value="RIBOSOME MATURATION FACTOR RIMP"/>
    <property type="match status" value="1"/>
</dbReference>
<evidence type="ECO:0000313" key="7">
    <source>
        <dbReference type="Proteomes" id="UP000028549"/>
    </source>
</evidence>
<keyword evidence="7" id="KW-1185">Reference proteome</keyword>
<comment type="similarity">
    <text evidence="3">Belongs to the RimP family.</text>
</comment>
<dbReference type="Pfam" id="PF02576">
    <property type="entry name" value="RimP_N"/>
    <property type="match status" value="1"/>
</dbReference>
<comment type="caution">
    <text evidence="6">The sequence shown here is derived from an EMBL/GenBank/DDBJ whole genome shotgun (WGS) entry which is preliminary data.</text>
</comment>
<gene>
    <name evidence="3" type="primary">rimP</name>
    <name evidence="6" type="ORF">GS18_0204980</name>
</gene>